<gene>
    <name evidence="5" type="ORF">MUN53_10725</name>
</gene>
<name>A0ABT0C277_9BACT</name>
<evidence type="ECO:0000256" key="2">
    <source>
        <dbReference type="ARBA" id="ARBA00022803"/>
    </source>
</evidence>
<feature type="region of interest" description="Disordered" evidence="4">
    <location>
        <begin position="1"/>
        <end position="21"/>
    </location>
</feature>
<dbReference type="EMBL" id="JAKZMM010000025">
    <property type="protein sequence ID" value="MCJ2381081.1"/>
    <property type="molecule type" value="Genomic_DNA"/>
</dbReference>
<dbReference type="SUPFAM" id="SSF48452">
    <property type="entry name" value="TPR-like"/>
    <property type="match status" value="1"/>
</dbReference>
<dbReference type="Proteomes" id="UP001165444">
    <property type="component" value="Unassembled WGS sequence"/>
</dbReference>
<dbReference type="Pfam" id="PF13432">
    <property type="entry name" value="TPR_16"/>
    <property type="match status" value="1"/>
</dbReference>
<sequence length="320" mass="36114">MGFFKSLFSSQPKEPANEGGRKIEEKNFDILKYDGVRAQKIHKLAYAIRCFEEALNIQEDFETRSFLVAAYVASGKPEEALTVLDKMRELKPNDVDTLLTRIQVLFMLEKDTEVIPDCQAIIAIQPENATAFYLMARAKHVTNDLLGAIADLTRAVTLREDFADAYQLRAEILLKMQQGTEALEDIQKVIELNPEEDMAYLLKGRIHAMMGEIEQADADFHQVLELNPFNEEATLLIGRLLITQNKLDEAIAFFDEAIENAPDQGKFYSERGRAKNLKGDKAGAFEDLKKSIELNPEGEEAKLVEGSHSNFDNLYKGGLY</sequence>
<keyword evidence="2 3" id="KW-0802">TPR repeat</keyword>
<evidence type="ECO:0000313" key="5">
    <source>
        <dbReference type="EMBL" id="MCJ2381081.1"/>
    </source>
</evidence>
<comment type="caution">
    <text evidence="5">The sequence shown here is derived from an EMBL/GenBank/DDBJ whole genome shotgun (WGS) entry which is preliminary data.</text>
</comment>
<dbReference type="RefSeq" id="WP_243325414.1">
    <property type="nucleotide sequence ID" value="NZ_JAKZMM010000025.1"/>
</dbReference>
<dbReference type="PROSITE" id="PS50005">
    <property type="entry name" value="TPR"/>
    <property type="match status" value="3"/>
</dbReference>
<keyword evidence="6" id="KW-1185">Reference proteome</keyword>
<dbReference type="InterPro" id="IPR011990">
    <property type="entry name" value="TPR-like_helical_dom_sf"/>
</dbReference>
<accession>A0ABT0C277</accession>
<dbReference type="Pfam" id="PF01535">
    <property type="entry name" value="PPR"/>
    <property type="match status" value="1"/>
</dbReference>
<organism evidence="5 6">
    <name type="scientific">Parabacteroides faecalis</name>
    <dbReference type="NCBI Taxonomy" id="2924040"/>
    <lineage>
        <taxon>Bacteria</taxon>
        <taxon>Pseudomonadati</taxon>
        <taxon>Bacteroidota</taxon>
        <taxon>Bacteroidia</taxon>
        <taxon>Bacteroidales</taxon>
        <taxon>Tannerellaceae</taxon>
        <taxon>Parabacteroides</taxon>
    </lineage>
</organism>
<feature type="repeat" description="TPR" evidence="3">
    <location>
        <begin position="163"/>
        <end position="196"/>
    </location>
</feature>
<evidence type="ECO:0000256" key="3">
    <source>
        <dbReference type="PROSITE-ProRule" id="PRU00339"/>
    </source>
</evidence>
<reference evidence="5 6" key="1">
    <citation type="submission" date="2022-03" db="EMBL/GenBank/DDBJ databases">
        <title>Parabacteroides sp. nov. isolated from swine feces.</title>
        <authorList>
            <person name="Bak J.E."/>
        </authorList>
    </citation>
    <scope>NUCLEOTIDE SEQUENCE [LARGE SCALE GENOMIC DNA]</scope>
    <source>
        <strain evidence="5 6">AGMB00274</strain>
    </source>
</reference>
<dbReference type="PANTHER" id="PTHR44858:SF1">
    <property type="entry name" value="UDP-N-ACETYLGLUCOSAMINE--PEPTIDE N-ACETYLGLUCOSAMINYLTRANSFERASE SPINDLY-RELATED"/>
    <property type="match status" value="1"/>
</dbReference>
<keyword evidence="1" id="KW-0677">Repeat</keyword>
<dbReference type="InterPro" id="IPR050498">
    <property type="entry name" value="Ycf3"/>
</dbReference>
<dbReference type="SMART" id="SM00028">
    <property type="entry name" value="TPR"/>
    <property type="match status" value="7"/>
</dbReference>
<evidence type="ECO:0000313" key="6">
    <source>
        <dbReference type="Proteomes" id="UP001165444"/>
    </source>
</evidence>
<feature type="repeat" description="TPR" evidence="3">
    <location>
        <begin position="231"/>
        <end position="264"/>
    </location>
</feature>
<dbReference type="Pfam" id="PF13181">
    <property type="entry name" value="TPR_8"/>
    <property type="match status" value="1"/>
</dbReference>
<dbReference type="PANTHER" id="PTHR44858">
    <property type="entry name" value="TETRATRICOPEPTIDE REPEAT PROTEIN 6"/>
    <property type="match status" value="1"/>
</dbReference>
<evidence type="ECO:0000256" key="1">
    <source>
        <dbReference type="ARBA" id="ARBA00022737"/>
    </source>
</evidence>
<dbReference type="InterPro" id="IPR002885">
    <property type="entry name" value="PPR_rpt"/>
</dbReference>
<dbReference type="Gene3D" id="1.25.40.10">
    <property type="entry name" value="Tetratricopeptide repeat domain"/>
    <property type="match status" value="3"/>
</dbReference>
<feature type="repeat" description="TPR" evidence="3">
    <location>
        <begin position="197"/>
        <end position="230"/>
    </location>
</feature>
<protein>
    <submittedName>
        <fullName evidence="5">Tetratricopeptide repeat protein</fullName>
    </submittedName>
</protein>
<evidence type="ECO:0000256" key="4">
    <source>
        <dbReference type="SAM" id="MobiDB-lite"/>
    </source>
</evidence>
<dbReference type="InterPro" id="IPR019734">
    <property type="entry name" value="TPR_rpt"/>
</dbReference>
<proteinExistence type="predicted"/>